<dbReference type="Proteomes" id="UP000005324">
    <property type="component" value="Unassembled WGS sequence"/>
</dbReference>
<feature type="coiled-coil region" evidence="1">
    <location>
        <begin position="28"/>
        <end position="62"/>
    </location>
</feature>
<feature type="non-terminal residue" evidence="2">
    <location>
        <position position="82"/>
    </location>
</feature>
<sequence>MIWLLFLGLAVLALAPLGWSLLRPARLRDRQEADLALYHAQLAELEREREAGRLEAEAYRAARLEVQRRVLAAPGVALEGAE</sequence>
<evidence type="ECO:0000313" key="2">
    <source>
        <dbReference type="EMBL" id="EFH12216.1"/>
    </source>
</evidence>
<keyword evidence="3" id="KW-1185">Reference proteome</keyword>
<protein>
    <submittedName>
        <fullName evidence="2">Cytochrome c-type biogenesis protein CcmI</fullName>
    </submittedName>
</protein>
<evidence type="ECO:0000256" key="1">
    <source>
        <dbReference type="SAM" id="Coils"/>
    </source>
</evidence>
<name>D5RKG0_9PROT</name>
<dbReference type="EMBL" id="ADVL01000264">
    <property type="protein sequence ID" value="EFH12216.1"/>
    <property type="molecule type" value="Genomic_DNA"/>
</dbReference>
<organism evidence="2 3">
    <name type="scientific">Pseudoroseomonas cervicalis ATCC 49957</name>
    <dbReference type="NCBI Taxonomy" id="525371"/>
    <lineage>
        <taxon>Bacteria</taxon>
        <taxon>Pseudomonadati</taxon>
        <taxon>Pseudomonadota</taxon>
        <taxon>Alphaproteobacteria</taxon>
        <taxon>Acetobacterales</taxon>
        <taxon>Roseomonadaceae</taxon>
        <taxon>Roseomonas</taxon>
    </lineage>
</organism>
<keyword evidence="1" id="KW-0175">Coiled coil</keyword>
<comment type="caution">
    <text evidence="2">The sequence shown here is derived from an EMBL/GenBank/DDBJ whole genome shotgun (WGS) entry which is preliminary data.</text>
</comment>
<accession>D5RKG0</accession>
<evidence type="ECO:0000313" key="3">
    <source>
        <dbReference type="Proteomes" id="UP000005324"/>
    </source>
</evidence>
<gene>
    <name evidence="2" type="primary">ccmI</name>
    <name evidence="2" type="ORF">HMPREF0731_1570</name>
</gene>
<reference evidence="2 3" key="1">
    <citation type="submission" date="2010-04" db="EMBL/GenBank/DDBJ databases">
        <authorList>
            <person name="Qin X."/>
            <person name="Bachman B."/>
            <person name="Battles P."/>
            <person name="Bell A."/>
            <person name="Bess C."/>
            <person name="Bickham C."/>
            <person name="Chaboub L."/>
            <person name="Chen D."/>
            <person name="Coyle M."/>
            <person name="Deiros D.R."/>
            <person name="Dinh H."/>
            <person name="Forbes L."/>
            <person name="Fowler G."/>
            <person name="Francisco L."/>
            <person name="Fu Q."/>
            <person name="Gubbala S."/>
            <person name="Hale W."/>
            <person name="Han Y."/>
            <person name="Hemphill L."/>
            <person name="Highlander S.K."/>
            <person name="Hirani K."/>
            <person name="Hogues M."/>
            <person name="Jackson L."/>
            <person name="Jakkamsetti A."/>
            <person name="Javaid M."/>
            <person name="Jiang H."/>
            <person name="Korchina V."/>
            <person name="Kovar C."/>
            <person name="Lara F."/>
            <person name="Lee S."/>
            <person name="Mata R."/>
            <person name="Mathew T."/>
            <person name="Moen C."/>
            <person name="Morales K."/>
            <person name="Munidasa M."/>
            <person name="Nazareth L."/>
            <person name="Ngo R."/>
            <person name="Nguyen L."/>
            <person name="Okwuonu G."/>
            <person name="Ongeri F."/>
            <person name="Patil S."/>
            <person name="Petrosino J."/>
            <person name="Pham C."/>
            <person name="Pham P."/>
            <person name="Pu L.-L."/>
            <person name="Puazo M."/>
            <person name="Raj R."/>
            <person name="Reid J."/>
            <person name="Rouhana J."/>
            <person name="Saada N."/>
            <person name="Shang Y."/>
            <person name="Simmons D."/>
            <person name="Thornton R."/>
            <person name="Warren J."/>
            <person name="Weissenberger G."/>
            <person name="Zhang J."/>
            <person name="Zhang L."/>
            <person name="Zhou C."/>
            <person name="Zhu D."/>
            <person name="Muzny D."/>
            <person name="Worley K."/>
            <person name="Gibbs R."/>
        </authorList>
    </citation>
    <scope>NUCLEOTIDE SEQUENCE [LARGE SCALE GENOMIC DNA]</scope>
    <source>
        <strain evidence="2 3">ATCC 49957</strain>
    </source>
</reference>
<dbReference type="RefSeq" id="WP_007004794.1">
    <property type="nucleotide sequence ID" value="NZ_GG770780.1"/>
</dbReference>
<dbReference type="AlphaFoldDB" id="D5RKG0"/>
<dbReference type="InterPro" id="IPR017560">
    <property type="entry name" value="Cyt_c_biogenesis_CcmI"/>
</dbReference>
<dbReference type="HOGENOM" id="CLU_2563998_0_0_5"/>
<dbReference type="NCBIfam" id="TIGR03142">
    <property type="entry name" value="cytochro_ccmI"/>
    <property type="match status" value="1"/>
</dbReference>
<proteinExistence type="predicted"/>